<proteinExistence type="predicted"/>
<gene>
    <name evidence="12" type="ORF">LB941_11810</name>
</gene>
<comment type="function">
    <text evidence="8">The phosphoenolpyruvate-dependent sugar phosphotransferase system (sugar PTS), a major carbohydrate active transport system, catalyzes the phosphorylation of incoming sugar substrates concomitantly with their translocation across the cell membrane. The enzyme II UlaABC PTS system is involved in ascorbate transport.</text>
</comment>
<evidence type="ECO:0000313" key="12">
    <source>
        <dbReference type="EMBL" id="MCP0888017.1"/>
    </source>
</evidence>
<keyword evidence="7" id="KW-0418">Kinase</keyword>
<comment type="caution">
    <text evidence="12">The sequence shown here is derived from an EMBL/GenBank/DDBJ whole genome shotgun (WGS) entry which is preliminary data.</text>
</comment>
<name>A0A9X2FM14_9LACO</name>
<dbReference type="CDD" id="cd00211">
    <property type="entry name" value="PTS_IIA_fru"/>
    <property type="match status" value="1"/>
</dbReference>
<dbReference type="AlphaFoldDB" id="A0A9X2FM14"/>
<reference evidence="12 13" key="1">
    <citation type="journal article" date="2023" name="Int. J. Syst. Evol. Microbiol.">
        <title>Ligilactobacillus ubinensis sp. nov., a novel species isolated from the wild ferment of a durian fruit (Durio zibethinus).</title>
        <authorList>
            <person name="Heng Y.C."/>
            <person name="Menon N."/>
            <person name="Chen B."/>
            <person name="Loo B.Z.L."/>
            <person name="Wong G.W.J."/>
            <person name="Lim A.C.H."/>
            <person name="Silvaraju S."/>
            <person name="Kittelmann S."/>
        </authorList>
    </citation>
    <scope>NUCLEOTIDE SEQUENCE [LARGE SCALE GENOMIC DNA]</scope>
    <source>
        <strain evidence="12 13">WILCCON 0076</strain>
    </source>
</reference>
<keyword evidence="6" id="KW-0598">Phosphotransferase system</keyword>
<dbReference type="GO" id="GO:0005737">
    <property type="term" value="C:cytoplasm"/>
    <property type="evidence" value="ECO:0007669"/>
    <property type="project" value="UniProtKB-SubCell"/>
</dbReference>
<evidence type="ECO:0000256" key="3">
    <source>
        <dbReference type="ARBA" id="ARBA00022490"/>
    </source>
</evidence>
<dbReference type="PANTHER" id="PTHR36203">
    <property type="entry name" value="ASCORBATE-SPECIFIC PTS SYSTEM EIIA COMPONENT"/>
    <property type="match status" value="1"/>
</dbReference>
<evidence type="ECO:0000259" key="11">
    <source>
        <dbReference type="PROSITE" id="PS51094"/>
    </source>
</evidence>
<dbReference type="GO" id="GO:0009401">
    <property type="term" value="P:phosphoenolpyruvate-dependent sugar phosphotransferase system"/>
    <property type="evidence" value="ECO:0007669"/>
    <property type="project" value="UniProtKB-KW"/>
</dbReference>
<evidence type="ECO:0000256" key="9">
    <source>
        <dbReference type="ARBA" id="ARBA00041175"/>
    </source>
</evidence>
<evidence type="ECO:0000256" key="10">
    <source>
        <dbReference type="ARBA" id="ARBA00042072"/>
    </source>
</evidence>
<keyword evidence="3" id="KW-0963">Cytoplasm</keyword>
<organism evidence="12 13">
    <name type="scientific">Ligilactobacillus ubinensis</name>
    <dbReference type="NCBI Taxonomy" id="2876789"/>
    <lineage>
        <taxon>Bacteria</taxon>
        <taxon>Bacillati</taxon>
        <taxon>Bacillota</taxon>
        <taxon>Bacilli</taxon>
        <taxon>Lactobacillales</taxon>
        <taxon>Lactobacillaceae</taxon>
        <taxon>Ligilactobacillus</taxon>
    </lineage>
</organism>
<evidence type="ECO:0000256" key="1">
    <source>
        <dbReference type="ARBA" id="ARBA00004496"/>
    </source>
</evidence>
<keyword evidence="4" id="KW-0597">Phosphoprotein</keyword>
<sequence length="156" mass="17458">MIEKILKRELIQLNVEAMDWSEGIKKAAYPLEKNGYITKNYINAILDSVNKYGPYFVITPHVALSHAPSSTGAIKLAMGLCILKNPLKFNSKDNDPVKYIFTLSSPDSSSHLDAMKDLVVLLSDSKFYKELDNAKTVDEVLRIIGGRKYDKSISSM</sequence>
<dbReference type="PROSITE" id="PS51094">
    <property type="entry name" value="PTS_EIIA_TYPE_2"/>
    <property type="match status" value="1"/>
</dbReference>
<evidence type="ECO:0000256" key="8">
    <source>
        <dbReference type="ARBA" id="ARBA00037387"/>
    </source>
</evidence>
<keyword evidence="12" id="KW-0762">Sugar transport</keyword>
<dbReference type="GO" id="GO:0016301">
    <property type="term" value="F:kinase activity"/>
    <property type="evidence" value="ECO:0007669"/>
    <property type="project" value="UniProtKB-KW"/>
</dbReference>
<keyword evidence="5" id="KW-0808">Transferase</keyword>
<evidence type="ECO:0000256" key="7">
    <source>
        <dbReference type="ARBA" id="ARBA00022777"/>
    </source>
</evidence>
<dbReference type="EMBL" id="JAIULA010000034">
    <property type="protein sequence ID" value="MCP0888017.1"/>
    <property type="molecule type" value="Genomic_DNA"/>
</dbReference>
<dbReference type="Gene3D" id="3.40.930.10">
    <property type="entry name" value="Mannitol-specific EII, Chain A"/>
    <property type="match status" value="1"/>
</dbReference>
<evidence type="ECO:0000256" key="6">
    <source>
        <dbReference type="ARBA" id="ARBA00022683"/>
    </source>
</evidence>
<dbReference type="Proteomes" id="UP001139006">
    <property type="component" value="Unassembled WGS sequence"/>
</dbReference>
<dbReference type="InterPro" id="IPR016152">
    <property type="entry name" value="PTrfase/Anion_transptr"/>
</dbReference>
<keyword evidence="2" id="KW-0813">Transport</keyword>
<protein>
    <recommendedName>
        <fullName evidence="9">Ascorbate-specific PTS system EIIA component</fullName>
    </recommendedName>
    <alternativeName>
        <fullName evidence="10">Ascorbate-specific phosphotransferase enzyme IIA component</fullName>
    </alternativeName>
</protein>
<dbReference type="Pfam" id="PF00359">
    <property type="entry name" value="PTS_EIIA_2"/>
    <property type="match status" value="1"/>
</dbReference>
<dbReference type="InterPro" id="IPR051351">
    <property type="entry name" value="Ascorbate-PTS_EIIA_comp"/>
</dbReference>
<dbReference type="SUPFAM" id="SSF55804">
    <property type="entry name" value="Phoshotransferase/anion transport protein"/>
    <property type="match status" value="1"/>
</dbReference>
<evidence type="ECO:0000256" key="2">
    <source>
        <dbReference type="ARBA" id="ARBA00022448"/>
    </source>
</evidence>
<evidence type="ECO:0000313" key="13">
    <source>
        <dbReference type="Proteomes" id="UP001139006"/>
    </source>
</evidence>
<evidence type="ECO:0000256" key="4">
    <source>
        <dbReference type="ARBA" id="ARBA00022553"/>
    </source>
</evidence>
<evidence type="ECO:0000256" key="5">
    <source>
        <dbReference type="ARBA" id="ARBA00022679"/>
    </source>
</evidence>
<keyword evidence="13" id="KW-1185">Reference proteome</keyword>
<feature type="domain" description="PTS EIIA type-2" evidence="11">
    <location>
        <begin position="4"/>
        <end position="147"/>
    </location>
</feature>
<comment type="subcellular location">
    <subcellularLocation>
        <location evidence="1">Cytoplasm</location>
    </subcellularLocation>
</comment>
<accession>A0A9X2FM14</accession>
<dbReference type="InterPro" id="IPR002178">
    <property type="entry name" value="PTS_EIIA_type-2_dom"/>
</dbReference>
<dbReference type="RefSeq" id="WP_253362178.1">
    <property type="nucleotide sequence ID" value="NZ_JAIULA010000034.1"/>
</dbReference>
<dbReference type="PANTHER" id="PTHR36203:SF1">
    <property type="entry name" value="ASCORBATE-SPECIFIC PTS SYSTEM EIIA COMPONENT"/>
    <property type="match status" value="1"/>
</dbReference>